<feature type="region of interest" description="Disordered" evidence="1">
    <location>
        <begin position="80"/>
        <end position="113"/>
    </location>
</feature>
<evidence type="ECO:0000313" key="3">
    <source>
        <dbReference type="Proteomes" id="UP000823775"/>
    </source>
</evidence>
<sequence length="113" mass="12905">MSLKRNSRARVLNKHSRLGCQVVLSQELQEPFEYDPYTIVAQGREIWHASILLDVTLTDCIFYFDAILLSRNKVLHPYEVSRSNKDPYSAPTEPMSDPTGPYHGQPILKTNVS</sequence>
<dbReference type="Proteomes" id="UP000823775">
    <property type="component" value="Unassembled WGS sequence"/>
</dbReference>
<evidence type="ECO:0000313" key="2">
    <source>
        <dbReference type="EMBL" id="MCD7449290.1"/>
    </source>
</evidence>
<organism evidence="2 3">
    <name type="scientific">Datura stramonium</name>
    <name type="common">Jimsonweed</name>
    <name type="synonym">Common thornapple</name>
    <dbReference type="NCBI Taxonomy" id="4076"/>
    <lineage>
        <taxon>Eukaryota</taxon>
        <taxon>Viridiplantae</taxon>
        <taxon>Streptophyta</taxon>
        <taxon>Embryophyta</taxon>
        <taxon>Tracheophyta</taxon>
        <taxon>Spermatophyta</taxon>
        <taxon>Magnoliopsida</taxon>
        <taxon>eudicotyledons</taxon>
        <taxon>Gunneridae</taxon>
        <taxon>Pentapetalae</taxon>
        <taxon>asterids</taxon>
        <taxon>lamiids</taxon>
        <taxon>Solanales</taxon>
        <taxon>Solanaceae</taxon>
        <taxon>Solanoideae</taxon>
        <taxon>Datureae</taxon>
        <taxon>Datura</taxon>
    </lineage>
</organism>
<reference evidence="2 3" key="1">
    <citation type="journal article" date="2021" name="BMC Genomics">
        <title>Datura genome reveals duplications of psychoactive alkaloid biosynthetic genes and high mutation rate following tissue culture.</title>
        <authorList>
            <person name="Rajewski A."/>
            <person name="Carter-House D."/>
            <person name="Stajich J."/>
            <person name="Litt A."/>
        </authorList>
    </citation>
    <scope>NUCLEOTIDE SEQUENCE [LARGE SCALE GENOMIC DNA]</scope>
    <source>
        <strain evidence="2">AR-01</strain>
    </source>
</reference>
<evidence type="ECO:0000256" key="1">
    <source>
        <dbReference type="SAM" id="MobiDB-lite"/>
    </source>
</evidence>
<accession>A0ABS8RR52</accession>
<proteinExistence type="predicted"/>
<name>A0ABS8RR52_DATST</name>
<keyword evidence="3" id="KW-1185">Reference proteome</keyword>
<dbReference type="EMBL" id="JACEIK010000090">
    <property type="protein sequence ID" value="MCD7449290.1"/>
    <property type="molecule type" value="Genomic_DNA"/>
</dbReference>
<protein>
    <submittedName>
        <fullName evidence="2">Uncharacterized protein</fullName>
    </submittedName>
</protein>
<gene>
    <name evidence="2" type="ORF">HAX54_051030</name>
</gene>
<comment type="caution">
    <text evidence="2">The sequence shown here is derived from an EMBL/GenBank/DDBJ whole genome shotgun (WGS) entry which is preliminary data.</text>
</comment>